<sequence length="80" mass="9177">MKKRSSKEAKSAQLNALNKSPRAGYLHCPNNIKAATCRAQATNRWVRSFMPALSSCPAPLWLWEGWVKVRPLYWLIHRPS</sequence>
<dbReference type="Proteomes" id="UP000485058">
    <property type="component" value="Unassembled WGS sequence"/>
</dbReference>
<reference evidence="1 2" key="1">
    <citation type="submission" date="2020-02" db="EMBL/GenBank/DDBJ databases">
        <title>Draft genome sequence of Haematococcus lacustris strain NIES-144.</title>
        <authorList>
            <person name="Morimoto D."/>
            <person name="Nakagawa S."/>
            <person name="Yoshida T."/>
            <person name="Sawayama S."/>
        </authorList>
    </citation>
    <scope>NUCLEOTIDE SEQUENCE [LARGE SCALE GENOMIC DNA]</scope>
    <source>
        <strain evidence="1 2">NIES-144</strain>
    </source>
</reference>
<organism evidence="1 2">
    <name type="scientific">Haematococcus lacustris</name>
    <name type="common">Green alga</name>
    <name type="synonym">Haematococcus pluvialis</name>
    <dbReference type="NCBI Taxonomy" id="44745"/>
    <lineage>
        <taxon>Eukaryota</taxon>
        <taxon>Viridiplantae</taxon>
        <taxon>Chlorophyta</taxon>
        <taxon>core chlorophytes</taxon>
        <taxon>Chlorophyceae</taxon>
        <taxon>CS clade</taxon>
        <taxon>Chlamydomonadales</taxon>
        <taxon>Haematococcaceae</taxon>
        <taxon>Haematococcus</taxon>
    </lineage>
</organism>
<dbReference type="EMBL" id="BLLF01000161">
    <property type="protein sequence ID" value="GFH08435.1"/>
    <property type="molecule type" value="Genomic_DNA"/>
</dbReference>
<dbReference type="AlphaFoldDB" id="A0A699YGU0"/>
<name>A0A699YGU0_HAELA</name>
<evidence type="ECO:0000313" key="1">
    <source>
        <dbReference type="EMBL" id="GFH08435.1"/>
    </source>
</evidence>
<gene>
    <name evidence="1" type="ORF">HaLaN_03396</name>
</gene>
<evidence type="ECO:0000313" key="2">
    <source>
        <dbReference type="Proteomes" id="UP000485058"/>
    </source>
</evidence>
<accession>A0A699YGU0</accession>
<proteinExistence type="predicted"/>
<comment type="caution">
    <text evidence="1">The sequence shown here is derived from an EMBL/GenBank/DDBJ whole genome shotgun (WGS) entry which is preliminary data.</text>
</comment>
<keyword evidence="2" id="KW-1185">Reference proteome</keyword>
<protein>
    <submittedName>
        <fullName evidence="1">Uncharacterized protein</fullName>
    </submittedName>
</protein>